<keyword evidence="4 6" id="KW-1133">Transmembrane helix</keyword>
<organism evidence="7 8">
    <name type="scientific">Demequina lutea</name>
    <dbReference type="NCBI Taxonomy" id="431489"/>
    <lineage>
        <taxon>Bacteria</taxon>
        <taxon>Bacillati</taxon>
        <taxon>Actinomycetota</taxon>
        <taxon>Actinomycetes</taxon>
        <taxon>Micrococcales</taxon>
        <taxon>Demequinaceae</taxon>
        <taxon>Demequina</taxon>
    </lineage>
</organism>
<proteinExistence type="predicted"/>
<feature type="transmembrane region" description="Helical" evidence="6">
    <location>
        <begin position="198"/>
        <end position="218"/>
    </location>
</feature>
<comment type="subcellular location">
    <subcellularLocation>
        <location evidence="1">Membrane</location>
        <topology evidence="1">Multi-pass membrane protein</topology>
    </subcellularLocation>
</comment>
<evidence type="ECO:0000256" key="3">
    <source>
        <dbReference type="ARBA" id="ARBA00022692"/>
    </source>
</evidence>
<feature type="transmembrane region" description="Helical" evidence="6">
    <location>
        <begin position="421"/>
        <end position="444"/>
    </location>
</feature>
<dbReference type="GO" id="GO:0034755">
    <property type="term" value="P:iron ion transmembrane transport"/>
    <property type="evidence" value="ECO:0007669"/>
    <property type="project" value="TreeGrafter"/>
</dbReference>
<dbReference type="NCBIfam" id="TIGR01197">
    <property type="entry name" value="nramp"/>
    <property type="match status" value="1"/>
</dbReference>
<feature type="transmembrane region" description="Helical" evidence="6">
    <location>
        <begin position="51"/>
        <end position="72"/>
    </location>
</feature>
<keyword evidence="2" id="KW-0813">Transport</keyword>
<dbReference type="PANTHER" id="PTHR11706:SF33">
    <property type="entry name" value="NATURAL RESISTANCE-ASSOCIATED MACROPHAGE PROTEIN 2"/>
    <property type="match status" value="1"/>
</dbReference>
<dbReference type="Pfam" id="PF01566">
    <property type="entry name" value="Nramp"/>
    <property type="match status" value="1"/>
</dbReference>
<feature type="transmembrane region" description="Helical" evidence="6">
    <location>
        <begin position="307"/>
        <end position="333"/>
    </location>
</feature>
<evidence type="ECO:0000256" key="1">
    <source>
        <dbReference type="ARBA" id="ARBA00004141"/>
    </source>
</evidence>
<evidence type="ECO:0000313" key="8">
    <source>
        <dbReference type="Proteomes" id="UP000547973"/>
    </source>
</evidence>
<keyword evidence="5 6" id="KW-0472">Membrane</keyword>
<dbReference type="PRINTS" id="PR00447">
    <property type="entry name" value="NATRESASSCMP"/>
</dbReference>
<dbReference type="InterPro" id="IPR001046">
    <property type="entry name" value="NRAMP_fam"/>
</dbReference>
<comment type="caution">
    <text evidence="7">The sequence shown here is derived from an EMBL/GenBank/DDBJ whole genome shotgun (WGS) entry which is preliminary data.</text>
</comment>
<feature type="transmembrane region" description="Helical" evidence="6">
    <location>
        <begin position="160"/>
        <end position="178"/>
    </location>
</feature>
<keyword evidence="3 6" id="KW-0812">Transmembrane</keyword>
<evidence type="ECO:0000313" key="7">
    <source>
        <dbReference type="EMBL" id="NYI41659.1"/>
    </source>
</evidence>
<dbReference type="Proteomes" id="UP000547973">
    <property type="component" value="Unassembled WGS sequence"/>
</dbReference>
<dbReference type="GO" id="GO:0015086">
    <property type="term" value="F:cadmium ion transmembrane transporter activity"/>
    <property type="evidence" value="ECO:0007669"/>
    <property type="project" value="TreeGrafter"/>
</dbReference>
<protein>
    <submittedName>
        <fullName evidence="7">Manganese transport protein</fullName>
    </submittedName>
</protein>
<accession>A0A7Y9ZA96</accession>
<evidence type="ECO:0000256" key="5">
    <source>
        <dbReference type="ARBA" id="ARBA00023136"/>
    </source>
</evidence>
<dbReference type="PANTHER" id="PTHR11706">
    <property type="entry name" value="SOLUTE CARRIER PROTEIN FAMILY 11 MEMBER"/>
    <property type="match status" value="1"/>
</dbReference>
<evidence type="ECO:0000256" key="4">
    <source>
        <dbReference type="ARBA" id="ARBA00022989"/>
    </source>
</evidence>
<keyword evidence="8" id="KW-1185">Reference proteome</keyword>
<dbReference type="AlphaFoldDB" id="A0A7Y9ZA96"/>
<dbReference type="EMBL" id="JACBZO010000001">
    <property type="protein sequence ID" value="NYI41659.1"/>
    <property type="molecule type" value="Genomic_DNA"/>
</dbReference>
<reference evidence="7 8" key="1">
    <citation type="submission" date="2020-07" db="EMBL/GenBank/DDBJ databases">
        <title>Sequencing the genomes of 1000 actinobacteria strains.</title>
        <authorList>
            <person name="Klenk H.-P."/>
        </authorList>
    </citation>
    <scope>NUCLEOTIDE SEQUENCE [LARGE SCALE GENOMIC DNA]</scope>
    <source>
        <strain evidence="7 8">DSM 19970</strain>
    </source>
</reference>
<dbReference type="NCBIfam" id="NF037982">
    <property type="entry name" value="Nramp_1"/>
    <property type="match status" value="1"/>
</dbReference>
<feature type="transmembrane region" description="Helical" evidence="6">
    <location>
        <begin position="131"/>
        <end position="148"/>
    </location>
</feature>
<evidence type="ECO:0000256" key="2">
    <source>
        <dbReference type="ARBA" id="ARBA00022448"/>
    </source>
</evidence>
<dbReference type="GO" id="GO:0005886">
    <property type="term" value="C:plasma membrane"/>
    <property type="evidence" value="ECO:0007669"/>
    <property type="project" value="TreeGrafter"/>
</dbReference>
<sequence length="445" mass="46116">MPNIAMAPVFQRAKTHPERGLWRLLGPAFVASIAYVDPGNVAANLTAGAQYGYLLVWVLVASNAMAVLVQYLSAKLGLVTGRSLPELLAVRMGRGKRLSFWLQAEVVAAATDVAEVVGGAIALGLLFHLPLVWGGVITGAVSMVLLSVQSRRGQQPFEFVIMGLLAVIAFGFLAGLFVSPVDWVGAAGGLLPQFAGSGTVVLAASMLGATVMPHAIYLHSALARDRHLPSFGTENRRPDDFKGPGVAAEADAEAAIAHLARLPRLLRATKIDVMWSLVIAGSVNIAMLLLAAGSLRGVAGTDTIAGAHHAIVVALGPAIGVIFAIGLLASGLASTSVGAYAGAMVMGGLIKRRIPLLVRRLVTLVPALIVLSIGTNPTQALVISQVVLSLGIPFALIPLVRLTSSREVMGGHATAVVLRSVSWLVVGLILALNVALLGITFAGLW</sequence>
<feature type="transmembrane region" description="Helical" evidence="6">
    <location>
        <begin position="273"/>
        <end position="295"/>
    </location>
</feature>
<name>A0A7Y9ZA96_9MICO</name>
<feature type="transmembrane region" description="Helical" evidence="6">
    <location>
        <begin position="380"/>
        <end position="400"/>
    </location>
</feature>
<gene>
    <name evidence="7" type="ORF">BKA03_001778</name>
</gene>
<feature type="transmembrane region" description="Helical" evidence="6">
    <location>
        <begin position="354"/>
        <end position="374"/>
    </location>
</feature>
<dbReference type="GO" id="GO:0005384">
    <property type="term" value="F:manganese ion transmembrane transporter activity"/>
    <property type="evidence" value="ECO:0007669"/>
    <property type="project" value="TreeGrafter"/>
</dbReference>
<evidence type="ECO:0000256" key="6">
    <source>
        <dbReference type="SAM" id="Phobius"/>
    </source>
</evidence>